<feature type="transmembrane region" description="Helical" evidence="7">
    <location>
        <begin position="174"/>
        <end position="196"/>
    </location>
</feature>
<comment type="subcellular location">
    <subcellularLocation>
        <location evidence="1 7">Cell membrane</location>
        <topology evidence="1 7">Multi-pass membrane protein</topology>
    </subcellularLocation>
</comment>
<comment type="similarity">
    <text evidence="7">Belongs to the binding-protein-dependent transport system permease family.</text>
</comment>
<evidence type="ECO:0000259" key="8">
    <source>
        <dbReference type="PROSITE" id="PS50928"/>
    </source>
</evidence>
<protein>
    <submittedName>
        <fullName evidence="9">Multiple sugar transport system permease protein</fullName>
    </submittedName>
</protein>
<evidence type="ECO:0000313" key="10">
    <source>
        <dbReference type="Proteomes" id="UP000199103"/>
    </source>
</evidence>
<feature type="transmembrane region" description="Helical" evidence="7">
    <location>
        <begin position="287"/>
        <end position="310"/>
    </location>
</feature>
<organism evidence="9 10">
    <name type="scientific">Microlunatus soli</name>
    <dbReference type="NCBI Taxonomy" id="630515"/>
    <lineage>
        <taxon>Bacteria</taxon>
        <taxon>Bacillati</taxon>
        <taxon>Actinomycetota</taxon>
        <taxon>Actinomycetes</taxon>
        <taxon>Propionibacteriales</taxon>
        <taxon>Propionibacteriaceae</taxon>
        <taxon>Microlunatus</taxon>
    </lineage>
</organism>
<evidence type="ECO:0000313" key="9">
    <source>
        <dbReference type="EMBL" id="SDS72067.1"/>
    </source>
</evidence>
<dbReference type="InterPro" id="IPR051393">
    <property type="entry name" value="ABC_transporter_permease"/>
</dbReference>
<evidence type="ECO:0000256" key="3">
    <source>
        <dbReference type="ARBA" id="ARBA00022475"/>
    </source>
</evidence>
<reference evidence="9 10" key="1">
    <citation type="submission" date="2016-10" db="EMBL/GenBank/DDBJ databases">
        <authorList>
            <person name="de Groot N.N."/>
        </authorList>
    </citation>
    <scope>NUCLEOTIDE SEQUENCE [LARGE SCALE GENOMIC DNA]</scope>
    <source>
        <strain evidence="9 10">DSM 21800</strain>
    </source>
</reference>
<dbReference type="SUPFAM" id="SSF161098">
    <property type="entry name" value="MetI-like"/>
    <property type="match status" value="1"/>
</dbReference>
<evidence type="ECO:0000256" key="4">
    <source>
        <dbReference type="ARBA" id="ARBA00022692"/>
    </source>
</evidence>
<evidence type="ECO:0000256" key="2">
    <source>
        <dbReference type="ARBA" id="ARBA00022448"/>
    </source>
</evidence>
<proteinExistence type="inferred from homology"/>
<dbReference type="InterPro" id="IPR000515">
    <property type="entry name" value="MetI-like"/>
</dbReference>
<dbReference type="AlphaFoldDB" id="A0A1H1UHT1"/>
<dbReference type="Proteomes" id="UP000199103">
    <property type="component" value="Chromosome I"/>
</dbReference>
<keyword evidence="5 7" id="KW-1133">Transmembrane helix</keyword>
<dbReference type="Gene3D" id="1.10.3720.10">
    <property type="entry name" value="MetI-like"/>
    <property type="match status" value="1"/>
</dbReference>
<dbReference type="InterPro" id="IPR035906">
    <property type="entry name" value="MetI-like_sf"/>
</dbReference>
<evidence type="ECO:0000256" key="5">
    <source>
        <dbReference type="ARBA" id="ARBA00022989"/>
    </source>
</evidence>
<feature type="transmembrane region" description="Helical" evidence="7">
    <location>
        <begin position="28"/>
        <end position="52"/>
    </location>
</feature>
<feature type="transmembrane region" description="Helical" evidence="7">
    <location>
        <begin position="89"/>
        <end position="111"/>
    </location>
</feature>
<keyword evidence="4 7" id="KW-0812">Transmembrane</keyword>
<feature type="transmembrane region" description="Helical" evidence="7">
    <location>
        <begin position="123"/>
        <end position="147"/>
    </location>
</feature>
<keyword evidence="6 7" id="KW-0472">Membrane</keyword>
<keyword evidence="2 7" id="KW-0813">Transport</keyword>
<feature type="transmembrane region" description="Helical" evidence="7">
    <location>
        <begin position="227"/>
        <end position="250"/>
    </location>
</feature>
<feature type="domain" description="ABC transmembrane type-1" evidence="8">
    <location>
        <begin position="85"/>
        <end position="306"/>
    </location>
</feature>
<dbReference type="PANTHER" id="PTHR30193">
    <property type="entry name" value="ABC TRANSPORTER PERMEASE PROTEIN"/>
    <property type="match status" value="1"/>
</dbReference>
<dbReference type="STRING" id="630515.SAMN04489812_2797"/>
<evidence type="ECO:0000256" key="1">
    <source>
        <dbReference type="ARBA" id="ARBA00004651"/>
    </source>
</evidence>
<dbReference type="PROSITE" id="PS50928">
    <property type="entry name" value="ABC_TM1"/>
    <property type="match status" value="1"/>
</dbReference>
<dbReference type="EMBL" id="LT629772">
    <property type="protein sequence ID" value="SDS72067.1"/>
    <property type="molecule type" value="Genomic_DNA"/>
</dbReference>
<accession>A0A1H1UHT1</accession>
<dbReference type="GO" id="GO:0005886">
    <property type="term" value="C:plasma membrane"/>
    <property type="evidence" value="ECO:0007669"/>
    <property type="project" value="UniProtKB-SubCell"/>
</dbReference>
<keyword evidence="9" id="KW-0762">Sugar transport</keyword>
<keyword evidence="3" id="KW-1003">Cell membrane</keyword>
<dbReference type="PANTHER" id="PTHR30193:SF37">
    <property type="entry name" value="INNER MEMBRANE ABC TRANSPORTER PERMEASE PROTEIN YCJO"/>
    <property type="match status" value="1"/>
</dbReference>
<dbReference type="Pfam" id="PF00528">
    <property type="entry name" value="BPD_transp_1"/>
    <property type="match status" value="1"/>
</dbReference>
<dbReference type="CDD" id="cd06261">
    <property type="entry name" value="TM_PBP2"/>
    <property type="match status" value="1"/>
</dbReference>
<dbReference type="RefSeq" id="WP_231920335.1">
    <property type="nucleotide sequence ID" value="NZ_LT629772.1"/>
</dbReference>
<name>A0A1H1UHT1_9ACTN</name>
<keyword evidence="10" id="KW-1185">Reference proteome</keyword>
<sequence>MTAFFALDREVGQRHRGWSAFWDARHSYLLMLPGAILVALFSVYPMVMSWYYSLFRWDGFSSDMTFIGLQNYREAIGDSYFWNAFGRSLVFAAVATPIELALSLGFALLLNDASLRLRTVYRTLIFIPVVTTTAVVAIVMSFVFSAFNGPVNQVLMLLKITDSSIDFLGDPRTVLWTSIGIFIWKWCGQPMIYWLAGLQTIPSELYEAAKVDGAGLWSQFKNITAPLLTPFGVMITLIVAIGNLQVFAFLQALTGGGPTFASELMELYIYRNAFGASGAQSVQRLGYASAAGVIFGVTLMIFGIVQLLAVRRVRAAGSDREESR</sequence>
<dbReference type="GO" id="GO:0055085">
    <property type="term" value="P:transmembrane transport"/>
    <property type="evidence" value="ECO:0007669"/>
    <property type="project" value="InterPro"/>
</dbReference>
<evidence type="ECO:0000256" key="6">
    <source>
        <dbReference type="ARBA" id="ARBA00023136"/>
    </source>
</evidence>
<evidence type="ECO:0000256" key="7">
    <source>
        <dbReference type="RuleBase" id="RU363032"/>
    </source>
</evidence>
<gene>
    <name evidence="9" type="ORF">SAMN04489812_2797</name>
</gene>